<dbReference type="InterPro" id="IPR006311">
    <property type="entry name" value="TAT_signal"/>
</dbReference>
<proteinExistence type="predicted"/>
<reference evidence="1" key="2">
    <citation type="submission" date="2020-09" db="EMBL/GenBank/DDBJ databases">
        <authorList>
            <person name="Wu Z."/>
        </authorList>
    </citation>
    <scope>NUCLEOTIDE SEQUENCE</scope>
    <source>
        <strain evidence="1">SC17</strain>
    </source>
</reference>
<protein>
    <submittedName>
        <fullName evidence="1">Tat (Twin-arginine translocation) pathway signal sequence containing protein</fullName>
    </submittedName>
</protein>
<dbReference type="InterPro" id="IPR027396">
    <property type="entry name" value="DsrEFH-like"/>
</dbReference>
<comment type="caution">
    <text evidence="1">The sequence shown here is derived from an EMBL/GenBank/DDBJ whole genome shotgun (WGS) entry which is preliminary data.</text>
</comment>
<organism evidence="1 2">
    <name type="scientific">Aestuariibaculum suncheonense</name>
    <dbReference type="NCBI Taxonomy" id="1028745"/>
    <lineage>
        <taxon>Bacteria</taxon>
        <taxon>Pseudomonadati</taxon>
        <taxon>Bacteroidota</taxon>
        <taxon>Flavobacteriia</taxon>
        <taxon>Flavobacteriales</taxon>
        <taxon>Flavobacteriaceae</taxon>
    </lineage>
</organism>
<evidence type="ECO:0000313" key="1">
    <source>
        <dbReference type="EMBL" id="MBD0835145.1"/>
    </source>
</evidence>
<dbReference type="EMBL" id="JACVXC010000002">
    <property type="protein sequence ID" value="MBD0835145.1"/>
    <property type="molecule type" value="Genomic_DNA"/>
</dbReference>
<sequence>MKTTTNNSRRQFIGALALGATASTISVLTNPLYADVPIPDTEKLYSAEDWFKKIKGKHRIVYDGSMPHHGFPIIWNWAFYFTNNGTGTPDEDMTAMTVLRHKAIAFAFNDALWKKYNLGKMFNVNTADGTPYTRNPYYIPQEGDFPLPMIEGLKRMQERGALFCVCDLAMKVFSNAAAIEMGLDSKAVYQEWIAAILPDIQLVPSGVWALGRAQEHGCGYIFAGE</sequence>
<evidence type="ECO:0000313" key="2">
    <source>
        <dbReference type="Proteomes" id="UP000602057"/>
    </source>
</evidence>
<dbReference type="Proteomes" id="UP000602057">
    <property type="component" value="Unassembled WGS sequence"/>
</dbReference>
<accession>A0A8J6QDN1</accession>
<dbReference type="RefSeq" id="WP_188215632.1">
    <property type="nucleotide sequence ID" value="NZ_BAABGH010000010.1"/>
</dbReference>
<reference evidence="1" key="1">
    <citation type="journal article" date="2013" name="Int. J. Syst. Evol. Microbiol.">
        <title>Aestuariibaculum suncheonense gen. nov., sp. nov., a marine bacterium of the family Flavobacteriaceae isolated from a tidal flat and emended descriptions of the genera Gaetbulibacter and Tamlana.</title>
        <authorList>
            <person name="Jeong S.H."/>
            <person name="Park M.S."/>
            <person name="Jin H.M."/>
            <person name="Lee K."/>
            <person name="Park W."/>
            <person name="Jeon C.O."/>
        </authorList>
    </citation>
    <scope>NUCLEOTIDE SEQUENCE</scope>
    <source>
        <strain evidence="1">SC17</strain>
    </source>
</reference>
<dbReference type="Gene3D" id="3.40.1260.10">
    <property type="entry name" value="DsrEFH-like"/>
    <property type="match status" value="1"/>
</dbReference>
<gene>
    <name evidence="1" type="ORF">ICJ84_06845</name>
</gene>
<dbReference type="AlphaFoldDB" id="A0A8J6QDN1"/>
<name>A0A8J6QDN1_9FLAO</name>
<keyword evidence="2" id="KW-1185">Reference proteome</keyword>
<dbReference type="PROSITE" id="PS51318">
    <property type="entry name" value="TAT"/>
    <property type="match status" value="1"/>
</dbReference>